<dbReference type="AlphaFoldDB" id="A0A7W8C389"/>
<keyword evidence="2" id="KW-1185">Reference proteome</keyword>
<dbReference type="EMBL" id="JACHGO010000012">
    <property type="protein sequence ID" value="MBB5144788.1"/>
    <property type="molecule type" value="Genomic_DNA"/>
</dbReference>
<sequence>MSSKILTILDAAGENASFDLNMHWHRRDIPLGHYSAPALAEARLHATRDEFLDWVHQAGELEVDGKSVAQHLALNDGFSAWWLSPLFERYPLIYGKALFEIFKLRALELFLEQFEITEVVLYSNDARLICAVTALCAASGRECKIAQPSQTKPAQPFIARIKSWCRKQGVRHVAVAAVLNIRFLLRWLMATRRHFPRKPKVSPGGGIVVGTWFPNHDLKAAARGQFVSSYIPGLMPILEQSADHVHWFFMQARDDAAEAVRQRDKVAGAYAGMTFWEECVGLSDIPGVLAESLRMVCAASKLEGHLDRLSQWPGSRVNIRAYIQKLWDDGIVSDAMLSRLLLRRGIKNYVRAIGPQRVFLTTSELQFWERLLFCEAHKQNIPCIALQHSVISEVGFRTCLSEKMAANTDLMRQLPDVFVCNGNAARDVMVRGGCPPSMLRMAETLRYQYLREVSVKTCDQPHKLVVITGYGVDEVQAQFDLLLNALRNGAGSRYSEIVIKGHPVHPVSDLIKKMDFAQYGVVEIKTPVGEMLKEPAVFYVANSTAVAIEVMYARHPLIVQGVEDDFNFSPLAGQKGICFVHTPQELRQALENPQPATLQEDFFFFGAELGEWKKLLADFM</sequence>
<dbReference type="NCBIfam" id="TIGR04326">
    <property type="entry name" value="O_ant_LIC13510"/>
    <property type="match status" value="1"/>
</dbReference>
<dbReference type="InterPro" id="IPR027613">
    <property type="entry name" value="O_ant_LIC13510"/>
</dbReference>
<accession>A0A7W8C389</accession>
<evidence type="ECO:0000313" key="1">
    <source>
        <dbReference type="EMBL" id="MBB5144788.1"/>
    </source>
</evidence>
<evidence type="ECO:0000313" key="2">
    <source>
        <dbReference type="Proteomes" id="UP000539075"/>
    </source>
</evidence>
<gene>
    <name evidence="1" type="ORF">HNQ38_002908</name>
</gene>
<proteinExistence type="predicted"/>
<name>A0A7W8C389_9BACT</name>
<comment type="caution">
    <text evidence="1">The sequence shown here is derived from an EMBL/GenBank/DDBJ whole genome shotgun (WGS) entry which is preliminary data.</text>
</comment>
<dbReference type="RefSeq" id="WP_183722489.1">
    <property type="nucleotide sequence ID" value="NZ_JACHGO010000012.1"/>
</dbReference>
<dbReference type="Proteomes" id="UP000539075">
    <property type="component" value="Unassembled WGS sequence"/>
</dbReference>
<protein>
    <submittedName>
        <fullName evidence="1">Surface carbohydrate biosynthesis protein (TIGR04326 family)</fullName>
    </submittedName>
</protein>
<reference evidence="1 2" key="1">
    <citation type="submission" date="2020-08" db="EMBL/GenBank/DDBJ databases">
        <title>Genomic Encyclopedia of Type Strains, Phase IV (KMG-IV): sequencing the most valuable type-strain genomes for metagenomic binning, comparative biology and taxonomic classification.</title>
        <authorList>
            <person name="Goeker M."/>
        </authorList>
    </citation>
    <scope>NUCLEOTIDE SEQUENCE [LARGE SCALE GENOMIC DNA]</scope>
    <source>
        <strain evidence="1 2">DSM 11275</strain>
    </source>
</reference>
<organism evidence="1 2">
    <name type="scientific">Desulfovibrio intestinalis</name>
    <dbReference type="NCBI Taxonomy" id="58621"/>
    <lineage>
        <taxon>Bacteria</taxon>
        <taxon>Pseudomonadati</taxon>
        <taxon>Thermodesulfobacteriota</taxon>
        <taxon>Desulfovibrionia</taxon>
        <taxon>Desulfovibrionales</taxon>
        <taxon>Desulfovibrionaceae</taxon>
        <taxon>Desulfovibrio</taxon>
    </lineage>
</organism>